<proteinExistence type="predicted"/>
<dbReference type="Proteomes" id="UP000186744">
    <property type="component" value="Unassembled WGS sequence"/>
</dbReference>
<reference evidence="2" key="1">
    <citation type="submission" date="2017-01" db="EMBL/GenBank/DDBJ databases">
        <authorList>
            <person name="Varghese N."/>
            <person name="Submissions S."/>
        </authorList>
    </citation>
    <scope>NUCLEOTIDE SEQUENCE [LARGE SCALE GENOMIC DNA]</scope>
    <source>
        <strain evidence="2">DSM 18017</strain>
    </source>
</reference>
<dbReference type="AlphaFoldDB" id="A0A1N7M8J7"/>
<sequence length="31" mass="3759">MKIILKVSLKNMKEHFLVAKMMLEEWFHGII</sequence>
<name>A0A1N7M8J7_9FLAO</name>
<protein>
    <submittedName>
        <fullName evidence="1">Uncharacterized protein</fullName>
    </submittedName>
</protein>
<gene>
    <name evidence="1" type="ORF">SAMN05421786_102370</name>
</gene>
<organism evidence="1 2">
    <name type="scientific">Chryseobacterium ureilyticum</name>
    <dbReference type="NCBI Taxonomy" id="373668"/>
    <lineage>
        <taxon>Bacteria</taxon>
        <taxon>Pseudomonadati</taxon>
        <taxon>Bacteroidota</taxon>
        <taxon>Flavobacteriia</taxon>
        <taxon>Flavobacteriales</taxon>
        <taxon>Weeksellaceae</taxon>
        <taxon>Chryseobacterium group</taxon>
        <taxon>Chryseobacterium</taxon>
    </lineage>
</organism>
<evidence type="ECO:0000313" key="1">
    <source>
        <dbReference type="EMBL" id="SIS82425.1"/>
    </source>
</evidence>
<accession>A0A1N7M8J7</accession>
<keyword evidence="2" id="KW-1185">Reference proteome</keyword>
<evidence type="ECO:0000313" key="2">
    <source>
        <dbReference type="Proteomes" id="UP000186744"/>
    </source>
</evidence>
<dbReference type="EMBL" id="FTOL01000002">
    <property type="protein sequence ID" value="SIS82425.1"/>
    <property type="molecule type" value="Genomic_DNA"/>
</dbReference>